<gene>
    <name evidence="10" type="primary">cdc25</name>
    <name evidence="11" type="ORF">BXYJ_LOCUS11826</name>
</gene>
<dbReference type="PROSITE" id="PS50206">
    <property type="entry name" value="RHODANESE_3"/>
    <property type="match status" value="1"/>
</dbReference>
<keyword evidence="13" id="KW-1185">Reference proteome</keyword>
<dbReference type="InterPro" id="IPR000751">
    <property type="entry name" value="MPI_Phosphatase"/>
</dbReference>
<dbReference type="OrthoDB" id="26523at2759"/>
<dbReference type="PANTHER" id="PTHR10828">
    <property type="entry name" value="M-PHASE INDUCER PHOSPHATASE DUAL SPECIFICITY PHOSPHATASE CDC25"/>
    <property type="match status" value="1"/>
</dbReference>
<dbReference type="SMART" id="SM00450">
    <property type="entry name" value="RHOD"/>
    <property type="match status" value="1"/>
</dbReference>
<evidence type="ECO:0000313" key="11">
    <source>
        <dbReference type="EMBL" id="CAD5231730.1"/>
    </source>
</evidence>
<dbReference type="FunFam" id="3.40.250.10:FF:000021">
    <property type="entry name" value="M-phase inducer phosphatase cdc-25.2"/>
    <property type="match status" value="1"/>
</dbReference>
<dbReference type="Gene3D" id="3.40.250.10">
    <property type="entry name" value="Rhodanese-like domain"/>
    <property type="match status" value="1"/>
</dbReference>
<dbReference type="PANTHER" id="PTHR10828:SF76">
    <property type="entry name" value="M-PHASE INDUCER PHOSPHATASE"/>
    <property type="match status" value="1"/>
</dbReference>
<evidence type="ECO:0000256" key="1">
    <source>
        <dbReference type="ARBA" id="ARBA00011065"/>
    </source>
</evidence>
<dbReference type="GO" id="GO:0004725">
    <property type="term" value="F:protein tyrosine phosphatase activity"/>
    <property type="evidence" value="ECO:0007669"/>
    <property type="project" value="UniProtKB-EC"/>
</dbReference>
<dbReference type="EMBL" id="CAJFCV020000005">
    <property type="protein sequence ID" value="CAG9123062.1"/>
    <property type="molecule type" value="Genomic_DNA"/>
</dbReference>
<dbReference type="AlphaFoldDB" id="C9D8Q4"/>
<comment type="catalytic activity">
    <reaction evidence="8">
        <text>O-phospho-L-tyrosyl-[protein] + H2O = L-tyrosyl-[protein] + phosphate</text>
        <dbReference type="Rhea" id="RHEA:10684"/>
        <dbReference type="Rhea" id="RHEA-COMP:10136"/>
        <dbReference type="Rhea" id="RHEA-COMP:20101"/>
        <dbReference type="ChEBI" id="CHEBI:15377"/>
        <dbReference type="ChEBI" id="CHEBI:43474"/>
        <dbReference type="ChEBI" id="CHEBI:46858"/>
        <dbReference type="ChEBI" id="CHEBI:61978"/>
        <dbReference type="EC" id="3.1.3.48"/>
    </reaction>
</comment>
<reference evidence="12" key="2">
    <citation type="submission" date="2020-08" db="EMBL/GenBank/DDBJ databases">
        <authorList>
            <person name="Kikuchi T."/>
        </authorList>
    </citation>
    <scope>NUCLEOTIDE SEQUENCE</scope>
    <source>
        <strain evidence="11">Ka4C1</strain>
    </source>
</reference>
<dbReference type="GO" id="GO:0000086">
    <property type="term" value="P:G2/M transition of mitotic cell cycle"/>
    <property type="evidence" value="ECO:0007669"/>
    <property type="project" value="TreeGrafter"/>
</dbReference>
<evidence type="ECO:0000313" key="13">
    <source>
        <dbReference type="Proteomes" id="UP000659654"/>
    </source>
</evidence>
<organism evidence="10">
    <name type="scientific">Bursaphelenchus xylophilus</name>
    <name type="common">Pinewood nematode worm</name>
    <name type="synonym">Aphelenchoides xylophilus</name>
    <dbReference type="NCBI Taxonomy" id="6326"/>
    <lineage>
        <taxon>Eukaryota</taxon>
        <taxon>Metazoa</taxon>
        <taxon>Ecdysozoa</taxon>
        <taxon>Nematoda</taxon>
        <taxon>Chromadorea</taxon>
        <taxon>Rhabditida</taxon>
        <taxon>Tylenchina</taxon>
        <taxon>Tylenchomorpha</taxon>
        <taxon>Aphelenchoidea</taxon>
        <taxon>Aphelenchoididae</taxon>
        <taxon>Bursaphelenchus</taxon>
    </lineage>
</organism>
<keyword evidence="5" id="KW-0378">Hydrolase</keyword>
<sequence>MNTWEDSVDIESEFDQGLRMEVENHDENAQCPFGSDPPLCLATSILDEMLPAASNDSGVGSSCSAWSIHEDKTNFMVPGTSNSFEDVQMDEAKVSPIRRPLRDVSNDTPLKGKRFNRIPFRNNPLSTRKLSANVPKKKVEDRFLKRPSPKLPSSVVSLEKGVSKSMVNMRRFGKCTSPESIQTYSLRYLTKPQVESSAFKSIDGSILASLIKEMGNEKFLETFMLIDCRYPYEFEGGHIINSINMFQFDQVCQKFYSEENGSFHAIQNKIPIFYCEFSQARGPKMANALRRFDRKLNATNYPHLDYPEIYVLDSGYQGFFKQEECTELCTPRHYVRMQDTAFMEELKRFHYHKKGVHHQI</sequence>
<name>C9D8Q4_BURXY</name>
<evidence type="ECO:0000256" key="5">
    <source>
        <dbReference type="ARBA" id="ARBA00022801"/>
    </source>
</evidence>
<comment type="similarity">
    <text evidence="1">Belongs to the MPI phosphatase family.</text>
</comment>
<keyword evidence="3" id="KW-0132">Cell division</keyword>
<dbReference type="GO" id="GO:0051301">
    <property type="term" value="P:cell division"/>
    <property type="evidence" value="ECO:0007669"/>
    <property type="project" value="UniProtKB-KW"/>
</dbReference>
<evidence type="ECO:0000313" key="12">
    <source>
        <dbReference type="EMBL" id="CAG9123062.1"/>
    </source>
</evidence>
<evidence type="ECO:0000256" key="7">
    <source>
        <dbReference type="ARBA" id="ARBA00023306"/>
    </source>
</evidence>
<dbReference type="Pfam" id="PF00581">
    <property type="entry name" value="Rhodanese"/>
    <property type="match status" value="1"/>
</dbReference>
<evidence type="ECO:0000259" key="9">
    <source>
        <dbReference type="PROSITE" id="PS50206"/>
    </source>
</evidence>
<dbReference type="SUPFAM" id="SSF52821">
    <property type="entry name" value="Rhodanese/Cell cycle control phosphatase"/>
    <property type="match status" value="1"/>
</dbReference>
<protein>
    <recommendedName>
        <fullName evidence="2">protein-tyrosine-phosphatase</fullName>
        <ecNumber evidence="2">3.1.3.48</ecNumber>
    </recommendedName>
</protein>
<keyword evidence="7" id="KW-0131">Cell cycle</keyword>
<dbReference type="EMBL" id="CAJFDI010000005">
    <property type="protein sequence ID" value="CAD5231730.1"/>
    <property type="molecule type" value="Genomic_DNA"/>
</dbReference>
<keyword evidence="4" id="KW-0498">Mitosis</keyword>
<evidence type="ECO:0000256" key="4">
    <source>
        <dbReference type="ARBA" id="ARBA00022776"/>
    </source>
</evidence>
<dbReference type="Proteomes" id="UP000659654">
    <property type="component" value="Unassembled WGS sequence"/>
</dbReference>
<dbReference type="InterPro" id="IPR001763">
    <property type="entry name" value="Rhodanese-like_dom"/>
</dbReference>
<dbReference type="EMBL" id="GQ245975">
    <property type="protein sequence ID" value="ACV52012.1"/>
    <property type="molecule type" value="Genomic_DNA"/>
</dbReference>
<dbReference type="PRINTS" id="PR00716">
    <property type="entry name" value="MPIPHPHTASE"/>
</dbReference>
<evidence type="ECO:0000313" key="10">
    <source>
        <dbReference type="EMBL" id="ACV52012.1"/>
    </source>
</evidence>
<dbReference type="GO" id="GO:0005737">
    <property type="term" value="C:cytoplasm"/>
    <property type="evidence" value="ECO:0007669"/>
    <property type="project" value="TreeGrafter"/>
</dbReference>
<dbReference type="GO" id="GO:0005634">
    <property type="term" value="C:nucleus"/>
    <property type="evidence" value="ECO:0007669"/>
    <property type="project" value="TreeGrafter"/>
</dbReference>
<reference evidence="10" key="1">
    <citation type="journal article" date="2010" name="Mol. Cells">
        <title>Identification of cdc25 gene in pinewood nematode, Bursaphelenchus xylophilus, and its function in reproduction.</title>
        <authorList>
            <person name="Choi Y.N."/>
            <person name="Oh B.K."/>
            <person name="Kawasaki I."/>
            <person name="Oh W.S."/>
            <person name="Lee Y."/>
            <person name="Paik Y.K."/>
            <person name="Shim Y.H."/>
        </authorList>
    </citation>
    <scope>NUCLEOTIDE SEQUENCE</scope>
</reference>
<feature type="domain" description="Rhodanese" evidence="9">
    <location>
        <begin position="219"/>
        <end position="328"/>
    </location>
</feature>
<proteinExistence type="inferred from homology"/>
<dbReference type="GO" id="GO:0010971">
    <property type="term" value="P:positive regulation of G2/M transition of mitotic cell cycle"/>
    <property type="evidence" value="ECO:0007669"/>
    <property type="project" value="TreeGrafter"/>
</dbReference>
<dbReference type="Proteomes" id="UP000582659">
    <property type="component" value="Unassembled WGS sequence"/>
</dbReference>
<evidence type="ECO:0000256" key="6">
    <source>
        <dbReference type="ARBA" id="ARBA00022912"/>
    </source>
</evidence>
<dbReference type="SMR" id="C9D8Q4"/>
<dbReference type="InterPro" id="IPR036873">
    <property type="entry name" value="Rhodanese-like_dom_sf"/>
</dbReference>
<dbReference type="EC" id="3.1.3.48" evidence="2"/>
<evidence type="ECO:0000256" key="2">
    <source>
        <dbReference type="ARBA" id="ARBA00013064"/>
    </source>
</evidence>
<evidence type="ECO:0000256" key="8">
    <source>
        <dbReference type="ARBA" id="ARBA00051722"/>
    </source>
</evidence>
<dbReference type="GO" id="GO:0110032">
    <property type="term" value="P:positive regulation of G2/MI transition of meiotic cell cycle"/>
    <property type="evidence" value="ECO:0007669"/>
    <property type="project" value="TreeGrafter"/>
</dbReference>
<accession>C9D8Q4</accession>
<evidence type="ECO:0000256" key="3">
    <source>
        <dbReference type="ARBA" id="ARBA00022618"/>
    </source>
</evidence>
<keyword evidence="6" id="KW-0904">Protein phosphatase</keyword>